<accession>A0A3M2LF47</accession>
<dbReference type="Gene3D" id="3.30.530.20">
    <property type="match status" value="1"/>
</dbReference>
<dbReference type="SUPFAM" id="SSF55961">
    <property type="entry name" value="Bet v1-like"/>
    <property type="match status" value="1"/>
</dbReference>
<dbReference type="Proteomes" id="UP000279275">
    <property type="component" value="Unassembled WGS sequence"/>
</dbReference>
<feature type="domain" description="Activator of Hsp90 ATPase homologue 1/2-like C-terminal" evidence="2">
    <location>
        <begin position="12"/>
        <end position="127"/>
    </location>
</feature>
<dbReference type="RefSeq" id="WP_122187494.1">
    <property type="nucleotide sequence ID" value="NZ_RFFH01000003.1"/>
</dbReference>
<comment type="caution">
    <text evidence="3">The sequence shown here is derived from an EMBL/GenBank/DDBJ whole genome shotgun (WGS) entry which is preliminary data.</text>
</comment>
<dbReference type="EMBL" id="RFFH01000003">
    <property type="protein sequence ID" value="RMI33298.1"/>
    <property type="molecule type" value="Genomic_DNA"/>
</dbReference>
<sequence length="146" mass="16562">MPDIRHRVGVYAPQQQVYDTVRTPEGVSKWWMPARGDGEHALEFGDQDEPVLTTRVTELVPGRRVRWECVTGPGEWVGTTITFDFSPGPAAGETVVNFTHADWREPVEFMHHCSTRWGQFLFSLKNGLEHGGWQPVADMPRASSWN</sequence>
<name>A0A3M2LF47_9NOCA</name>
<dbReference type="InterPro" id="IPR013538">
    <property type="entry name" value="ASHA1/2-like_C"/>
</dbReference>
<evidence type="ECO:0000259" key="2">
    <source>
        <dbReference type="Pfam" id="PF08327"/>
    </source>
</evidence>
<dbReference type="OrthoDB" id="287565at2"/>
<dbReference type="AlphaFoldDB" id="A0A3M2LF47"/>
<proteinExistence type="inferred from homology"/>
<evidence type="ECO:0000256" key="1">
    <source>
        <dbReference type="ARBA" id="ARBA00006817"/>
    </source>
</evidence>
<evidence type="ECO:0000313" key="3">
    <source>
        <dbReference type="EMBL" id="RMI33298.1"/>
    </source>
</evidence>
<reference evidence="3 4" key="1">
    <citation type="submission" date="2018-10" db="EMBL/GenBank/DDBJ databases">
        <title>Isolation from cow dung.</title>
        <authorList>
            <person name="Ling L."/>
        </authorList>
    </citation>
    <scope>NUCLEOTIDE SEQUENCE [LARGE SCALE GENOMIC DNA]</scope>
    <source>
        <strain evidence="3 4">NEAU-LL90</strain>
    </source>
</reference>
<dbReference type="InterPro" id="IPR023393">
    <property type="entry name" value="START-like_dom_sf"/>
</dbReference>
<evidence type="ECO:0000313" key="4">
    <source>
        <dbReference type="Proteomes" id="UP000279275"/>
    </source>
</evidence>
<protein>
    <submittedName>
        <fullName evidence="3">SRPBCC domain-containing protein</fullName>
    </submittedName>
</protein>
<dbReference type="Pfam" id="PF08327">
    <property type="entry name" value="AHSA1"/>
    <property type="match status" value="1"/>
</dbReference>
<dbReference type="CDD" id="cd07814">
    <property type="entry name" value="SRPBCC_CalC_Aha1-like"/>
    <property type="match status" value="1"/>
</dbReference>
<keyword evidence="4" id="KW-1185">Reference proteome</keyword>
<comment type="similarity">
    <text evidence="1">Belongs to the AHA1 family.</text>
</comment>
<gene>
    <name evidence="3" type="ORF">EBN03_08955</name>
</gene>
<organism evidence="3 4">
    <name type="scientific">Nocardia stercoris</name>
    <dbReference type="NCBI Taxonomy" id="2483361"/>
    <lineage>
        <taxon>Bacteria</taxon>
        <taxon>Bacillati</taxon>
        <taxon>Actinomycetota</taxon>
        <taxon>Actinomycetes</taxon>
        <taxon>Mycobacteriales</taxon>
        <taxon>Nocardiaceae</taxon>
        <taxon>Nocardia</taxon>
    </lineage>
</organism>